<dbReference type="SMART" id="SM00926">
    <property type="entry name" value="Molybdop_Fe4S4"/>
    <property type="match status" value="1"/>
</dbReference>
<evidence type="ECO:0000313" key="7">
    <source>
        <dbReference type="EMBL" id="MDE5412453.1"/>
    </source>
</evidence>
<evidence type="ECO:0000256" key="3">
    <source>
        <dbReference type="ARBA" id="ARBA00022723"/>
    </source>
</evidence>
<keyword evidence="8" id="KW-1185">Reference proteome</keyword>
<dbReference type="Pfam" id="PF00384">
    <property type="entry name" value="Molybdopterin"/>
    <property type="match status" value="1"/>
</dbReference>
<comment type="caution">
    <text evidence="7">The sequence shown here is derived from an EMBL/GenBank/DDBJ whole genome shotgun (WGS) entry which is preliminary data.</text>
</comment>
<evidence type="ECO:0000259" key="6">
    <source>
        <dbReference type="PROSITE" id="PS51669"/>
    </source>
</evidence>
<gene>
    <name evidence="7" type="ORF">N7Z68_03585</name>
</gene>
<evidence type="ECO:0000256" key="5">
    <source>
        <dbReference type="ARBA" id="ARBA00023014"/>
    </source>
</evidence>
<dbReference type="InterPro" id="IPR050123">
    <property type="entry name" value="Prok_molybdopt-oxidoreductase"/>
</dbReference>
<evidence type="ECO:0000256" key="1">
    <source>
        <dbReference type="ARBA" id="ARBA00001942"/>
    </source>
</evidence>
<dbReference type="InterPro" id="IPR006656">
    <property type="entry name" value="Mopterin_OxRdtase"/>
</dbReference>
<dbReference type="PROSITE" id="PS00490">
    <property type="entry name" value="MOLYBDOPTERIN_PROK_2"/>
    <property type="match status" value="1"/>
</dbReference>
<evidence type="ECO:0000256" key="4">
    <source>
        <dbReference type="ARBA" id="ARBA00023004"/>
    </source>
</evidence>
<dbReference type="SUPFAM" id="SSF53706">
    <property type="entry name" value="Formate dehydrogenase/DMSO reductase, domains 1-3"/>
    <property type="match status" value="1"/>
</dbReference>
<accession>A0ABT5VD86</accession>
<feature type="domain" description="4Fe-4S Mo/W bis-MGD-type" evidence="6">
    <location>
        <begin position="18"/>
        <end position="77"/>
    </location>
</feature>
<keyword evidence="5" id="KW-0411">Iron-sulfur</keyword>
<organism evidence="7 8">
    <name type="scientific">Alkalihalobacterium chitinilyticum</name>
    <dbReference type="NCBI Taxonomy" id="2980103"/>
    <lineage>
        <taxon>Bacteria</taxon>
        <taxon>Bacillati</taxon>
        <taxon>Bacillota</taxon>
        <taxon>Bacilli</taxon>
        <taxon>Bacillales</taxon>
        <taxon>Bacillaceae</taxon>
        <taxon>Alkalihalobacterium</taxon>
    </lineage>
</organism>
<dbReference type="InterPro" id="IPR009010">
    <property type="entry name" value="Asp_de-COase-like_dom_sf"/>
</dbReference>
<dbReference type="Gene3D" id="3.40.228.10">
    <property type="entry name" value="Dimethylsulfoxide Reductase, domain 2"/>
    <property type="match status" value="1"/>
</dbReference>
<dbReference type="Pfam" id="PF01568">
    <property type="entry name" value="Molydop_binding"/>
    <property type="match status" value="1"/>
</dbReference>
<name>A0ABT5VD86_9BACI</name>
<reference evidence="7" key="1">
    <citation type="submission" date="2024-05" db="EMBL/GenBank/DDBJ databases">
        <title>Alkalihalobacillus sp. strain MEB203 novel alkaliphilic bacterium from Lonar Lake, India.</title>
        <authorList>
            <person name="Joshi A."/>
            <person name="Thite S."/>
            <person name="Mengade P."/>
        </authorList>
    </citation>
    <scope>NUCLEOTIDE SEQUENCE</scope>
    <source>
        <strain evidence="7">MEB 203</strain>
    </source>
</reference>
<dbReference type="Gene3D" id="2.40.40.20">
    <property type="match status" value="1"/>
</dbReference>
<evidence type="ECO:0000256" key="2">
    <source>
        <dbReference type="ARBA" id="ARBA00022485"/>
    </source>
</evidence>
<dbReference type="PANTHER" id="PTHR43105">
    <property type="entry name" value="RESPIRATORY NITRATE REDUCTASE"/>
    <property type="match status" value="1"/>
</dbReference>
<dbReference type="CDD" id="cd00508">
    <property type="entry name" value="MopB_CT_Fdh-Nap-like"/>
    <property type="match status" value="1"/>
</dbReference>
<dbReference type="InterPro" id="IPR006963">
    <property type="entry name" value="Mopterin_OxRdtase_4Fe-4S_dom"/>
</dbReference>
<evidence type="ECO:0000313" key="8">
    <source>
        <dbReference type="Proteomes" id="UP001148125"/>
    </source>
</evidence>
<dbReference type="PANTHER" id="PTHR43105:SF10">
    <property type="entry name" value="NADH-QUINONE OXIDOREDUCTASE SUBUNIT G"/>
    <property type="match status" value="1"/>
</dbReference>
<proteinExistence type="predicted"/>
<keyword evidence="2" id="KW-0004">4Fe-4S</keyword>
<dbReference type="SUPFAM" id="SSF50692">
    <property type="entry name" value="ADC-like"/>
    <property type="match status" value="1"/>
</dbReference>
<dbReference type="RefSeq" id="WP_275117085.1">
    <property type="nucleotide sequence ID" value="NZ_JAOTPO010000002.1"/>
</dbReference>
<dbReference type="Gene3D" id="3.40.50.740">
    <property type="match status" value="1"/>
</dbReference>
<dbReference type="InterPro" id="IPR006655">
    <property type="entry name" value="Mopterin_OxRdtase_prok_CS"/>
</dbReference>
<dbReference type="EMBL" id="JAOTPO010000002">
    <property type="protein sequence ID" value="MDE5412453.1"/>
    <property type="molecule type" value="Genomic_DNA"/>
</dbReference>
<dbReference type="InterPro" id="IPR006657">
    <property type="entry name" value="MoPterin_dinucl-bd_dom"/>
</dbReference>
<dbReference type="PROSITE" id="PS51669">
    <property type="entry name" value="4FE4S_MOW_BIS_MGD"/>
    <property type="match status" value="1"/>
</dbReference>
<dbReference type="Gene3D" id="2.20.25.90">
    <property type="entry name" value="ADC-like domains"/>
    <property type="match status" value="1"/>
</dbReference>
<keyword evidence="3" id="KW-0479">Metal-binding</keyword>
<sequence length="722" mass="81201">MSDLIQYFREKQLKQSSEQIMKGRCPYCSMQCSMELIEEHIIQRKRFKVKPNKQDPTSEGRLCIKGLQAHQHAINGERVKYPLYKIDGEWVRISWDLALEMIAEQFSSLQQEYGSDSIGVYGGGSLTNEEAYLLGKFARVGLKTKYIDYNGRFCMSAAASAANATFGIDRGMTNQLTEIADAKCIILAGTNIAECQPTIMPYFRKAKKNGAFIIAIDPRETATTKFADLHIKVKPGTDANLAMGMLKVLVDEKYCDETFIAERTKGFEPVLDQVNQVSVATIAKQCGITSDEIRVAARHYGQAETGMIFTARGVEQHANGYQTVRHFLNLVLATGKIGKHACGYGAVTGQGNGQGGREHGQKADQLPGYRSIENETDRKYIADIWGVDESELPRKGVSAYELIEKIDREEIKALFLMGSNPVVSSPNAVFVEKALEKLDFLVVVDMFISETARMADLILPTTSYLEDEGTMTNLEGRVVYRHAERKAPKEVKHDWQIVCELAKSLGKDHYFTYEKVEDIFNELRQASKGGTADYFGITYDRVKNGGVFWPCPDSSHQGTLRLFEKSFHTTDGRAQFHIGHELIRSEKATKKYPLILTTGRLMEHYLTGVQTRRSQELIERSKEPFVEIHPQTALEYNIENDTLVRIESKRGSVIVKSKVTESIREDTLFAPFHWGDFQCINRVTNPALDPVCRMPEFKVSSVKISPVQPVKEKVAQESVVIS</sequence>
<dbReference type="NCBIfam" id="NF047855">
    <property type="entry name" value="AssmNtatRedNasC"/>
    <property type="match status" value="1"/>
</dbReference>
<keyword evidence="4" id="KW-0408">Iron</keyword>
<dbReference type="Pfam" id="PF04879">
    <property type="entry name" value="Molybdop_Fe4S4"/>
    <property type="match status" value="1"/>
</dbReference>
<dbReference type="Proteomes" id="UP001148125">
    <property type="component" value="Unassembled WGS sequence"/>
</dbReference>
<protein>
    <submittedName>
        <fullName evidence="7">Molybdopterin oxidoreductase family protein</fullName>
    </submittedName>
</protein>
<comment type="cofactor">
    <cofactor evidence="1">
        <name>Mo-bis(molybdopterin guanine dinucleotide)</name>
        <dbReference type="ChEBI" id="CHEBI:60539"/>
    </cofactor>
</comment>